<feature type="compositionally biased region" description="Basic and acidic residues" evidence="1">
    <location>
        <begin position="585"/>
        <end position="597"/>
    </location>
</feature>
<dbReference type="PANTHER" id="PTHR23011:SF28">
    <property type="entry name" value="CYCLIC NUCLEOTIDE-BINDING DOMAIN CONTAINING PROTEIN"/>
    <property type="match status" value="1"/>
</dbReference>
<feature type="compositionally biased region" description="Polar residues" evidence="1">
    <location>
        <begin position="128"/>
        <end position="147"/>
    </location>
</feature>
<dbReference type="InterPro" id="IPR014710">
    <property type="entry name" value="RmlC-like_jellyroll"/>
</dbReference>
<feature type="compositionally biased region" description="Basic and acidic residues" evidence="1">
    <location>
        <begin position="13"/>
        <end position="23"/>
    </location>
</feature>
<evidence type="ECO:0000256" key="1">
    <source>
        <dbReference type="SAM" id="MobiDB-lite"/>
    </source>
</evidence>
<comment type="caution">
    <text evidence="3">The sequence shown here is derived from an EMBL/GenBank/DDBJ whole genome shotgun (WGS) entry which is preliminary data.</text>
</comment>
<sequence>MQGSSTPSPTEPPRIRLLDDQDPRGSTTKRQQRRSFGKFSATPPSLSRRGSLSGSASPEVPDNDAPKRSFRKSPYGLNSPRSEQGKQLASKIHDKQALVEHFQKTHMFTEKRTSGAKSPNVKHRTIHLKSSSPGNSPGTKKRSPSTLMRSFKKHAKAVGKAAIMLEMMKPQMITHKKGAKPANYDACKSILEKSPFLRSRKDCVQLLQLVKNVKFFQNLGETQQLDLCKVMGHQDVAWTRQTIMSQGDKGSTFFVVLVGSFHVQVKGDDVDPMKYIMIVKHGEVHVIKEFSVPVNHIDMSRNFRTPKSRAQGFMEKKRADLCALGPSSAFLERSMFDEGVKKKEGERVTLEERKRMEAGEKRGSSLVTSSCCEIGWLSKHIFNQLTKFGLKKANNQTSHVEDPTDVAGLVDDHISHLEMKRIEESAEKIMMDLKEWMLEYPNEMELRQLYAENNLWKEFKERVIAMTLAEVGTTKRSKEKKKNERELNIVEKVRNAKYGDHPLTCDVVLPFRKPVDLLPMSTGTDLSSPEFGLAPREQLYDFVEKDLTPRSKVKQVDPKLAKTFGYVSPTTSPRDEKGKGKKKMTGREIKIRNDGKRSSIFSSHRRDLVGERARGKLKKGHTM</sequence>
<dbReference type="PROSITE" id="PS50042">
    <property type="entry name" value="CNMP_BINDING_3"/>
    <property type="match status" value="1"/>
</dbReference>
<feature type="region of interest" description="Disordered" evidence="1">
    <location>
        <begin position="1"/>
        <end position="92"/>
    </location>
</feature>
<feature type="region of interest" description="Disordered" evidence="1">
    <location>
        <begin position="108"/>
        <end position="147"/>
    </location>
</feature>
<feature type="compositionally biased region" description="Low complexity" evidence="1">
    <location>
        <begin position="43"/>
        <end position="55"/>
    </location>
</feature>
<feature type="region of interest" description="Disordered" evidence="1">
    <location>
        <begin position="564"/>
        <end position="602"/>
    </location>
</feature>
<dbReference type="EMBL" id="BRXZ01002915">
    <property type="protein sequence ID" value="GMH72877.1"/>
    <property type="molecule type" value="Genomic_DNA"/>
</dbReference>
<reference evidence="3" key="1">
    <citation type="submission" date="2022-07" db="EMBL/GenBank/DDBJ databases">
        <title>Genome analysis of Parmales, a sister group of diatoms, reveals the evolutionary specialization of diatoms from phago-mixotrophs to photoautotrophs.</title>
        <authorList>
            <person name="Ban H."/>
            <person name="Sato S."/>
            <person name="Yoshikawa S."/>
            <person name="Kazumasa Y."/>
            <person name="Nakamura Y."/>
            <person name="Ichinomiya M."/>
            <person name="Saitoh K."/>
            <person name="Sato N."/>
            <person name="Blanc-Mathieu R."/>
            <person name="Endo H."/>
            <person name="Kuwata A."/>
            <person name="Ogata H."/>
        </authorList>
    </citation>
    <scope>NUCLEOTIDE SEQUENCE</scope>
</reference>
<organism evidence="3 4">
    <name type="scientific">Triparma retinervis</name>
    <dbReference type="NCBI Taxonomy" id="2557542"/>
    <lineage>
        <taxon>Eukaryota</taxon>
        <taxon>Sar</taxon>
        <taxon>Stramenopiles</taxon>
        <taxon>Ochrophyta</taxon>
        <taxon>Bolidophyceae</taxon>
        <taxon>Parmales</taxon>
        <taxon>Triparmaceae</taxon>
        <taxon>Triparma</taxon>
    </lineage>
</organism>
<evidence type="ECO:0000259" key="2">
    <source>
        <dbReference type="PROSITE" id="PS50042"/>
    </source>
</evidence>
<accession>A0A9W7AP16</accession>
<keyword evidence="4" id="KW-1185">Reference proteome</keyword>
<protein>
    <recommendedName>
        <fullName evidence="2">Cyclic nucleotide-binding domain-containing protein</fullName>
    </recommendedName>
</protein>
<dbReference type="InterPro" id="IPR000595">
    <property type="entry name" value="cNMP-bd_dom"/>
</dbReference>
<feature type="domain" description="Cyclic nucleotide-binding" evidence="2">
    <location>
        <begin position="215"/>
        <end position="284"/>
    </location>
</feature>
<evidence type="ECO:0000313" key="4">
    <source>
        <dbReference type="Proteomes" id="UP001165082"/>
    </source>
</evidence>
<dbReference type="Proteomes" id="UP001165082">
    <property type="component" value="Unassembled WGS sequence"/>
</dbReference>
<name>A0A9W7AP16_9STRA</name>
<dbReference type="SUPFAM" id="SSF51206">
    <property type="entry name" value="cAMP-binding domain-like"/>
    <property type="match status" value="1"/>
</dbReference>
<dbReference type="InterPro" id="IPR018490">
    <property type="entry name" value="cNMP-bd_dom_sf"/>
</dbReference>
<evidence type="ECO:0000313" key="3">
    <source>
        <dbReference type="EMBL" id="GMH72877.1"/>
    </source>
</evidence>
<proteinExistence type="predicted"/>
<dbReference type="Gene3D" id="2.60.120.10">
    <property type="entry name" value="Jelly Rolls"/>
    <property type="match status" value="1"/>
</dbReference>
<dbReference type="OrthoDB" id="417078at2759"/>
<dbReference type="PANTHER" id="PTHR23011">
    <property type="entry name" value="CYCLIC NUCLEOTIDE-BINDING DOMAIN CONTAINING PROTEIN"/>
    <property type="match status" value="1"/>
</dbReference>
<dbReference type="AlphaFoldDB" id="A0A9W7AP16"/>
<gene>
    <name evidence="3" type="ORF">TrRE_jg10973</name>
</gene>